<reference evidence="1 2" key="1">
    <citation type="submission" date="2020-05" db="EMBL/GenBank/DDBJ databases">
        <title>Erythrobacter mangrovi sp. nov., isolated from rhizosphere soil of mangrove plant (Kandelia candel).</title>
        <authorList>
            <person name="Ye Y.H."/>
        </authorList>
    </citation>
    <scope>NUCLEOTIDE SEQUENCE [LARGE SCALE GENOMIC DNA]</scope>
    <source>
        <strain evidence="1 2">EB310</strain>
    </source>
</reference>
<keyword evidence="2" id="KW-1185">Reference proteome</keyword>
<name>A0A7D4B8H3_9SPHN</name>
<gene>
    <name evidence="1" type="ORF">HQR01_11230</name>
</gene>
<organism evidence="1 2">
    <name type="scientific">Erythrobacter mangrovi</name>
    <dbReference type="NCBI Taxonomy" id="2739433"/>
    <lineage>
        <taxon>Bacteria</taxon>
        <taxon>Pseudomonadati</taxon>
        <taxon>Pseudomonadota</taxon>
        <taxon>Alphaproteobacteria</taxon>
        <taxon>Sphingomonadales</taxon>
        <taxon>Erythrobacteraceae</taxon>
        <taxon>Erythrobacter/Porphyrobacter group</taxon>
        <taxon>Erythrobacter</taxon>
    </lineage>
</organism>
<dbReference type="RefSeq" id="WP_173214949.1">
    <property type="nucleotide sequence ID" value="NZ_CP053921.1"/>
</dbReference>
<protein>
    <submittedName>
        <fullName evidence="1">Uncharacterized protein</fullName>
    </submittedName>
</protein>
<dbReference type="EMBL" id="CP053921">
    <property type="protein sequence ID" value="QKG71883.1"/>
    <property type="molecule type" value="Genomic_DNA"/>
</dbReference>
<evidence type="ECO:0000313" key="2">
    <source>
        <dbReference type="Proteomes" id="UP000504693"/>
    </source>
</evidence>
<proteinExistence type="predicted"/>
<sequence>MITQWYDVPAETTEWEIRLSDAHNQGNGYDVDCHFMVFVDDPLAAEAREYDEFELLAGQQFDGDAVEWLESAAVSGEQAWRARYAGGAMHPEATGIVARIRKRAGRPLRIFLGVVSRVLPRDPCGRCRSLVKLAIRAARVVTGTLGPDDFIDMAEDAGFEVPQGISDFLDHAFGEGGIWDRIKQITRRLGKAFRWLDTLARKICEELGHCPRASASGP</sequence>
<dbReference type="KEGG" id="emv:HQR01_11230"/>
<evidence type="ECO:0000313" key="1">
    <source>
        <dbReference type="EMBL" id="QKG71883.1"/>
    </source>
</evidence>
<dbReference type="AlphaFoldDB" id="A0A7D4B8H3"/>
<accession>A0A7D4B8H3</accession>
<dbReference type="Proteomes" id="UP000504693">
    <property type="component" value="Chromosome"/>
</dbReference>